<proteinExistence type="predicted"/>
<dbReference type="RefSeq" id="WP_068499171.1">
    <property type="nucleotide sequence ID" value="NZ_LWQU01000128.1"/>
</dbReference>
<dbReference type="Proteomes" id="UP000078543">
    <property type="component" value="Unassembled WGS sequence"/>
</dbReference>
<dbReference type="AlphaFoldDB" id="A0A178MUW4"/>
<evidence type="ECO:0000256" key="1">
    <source>
        <dbReference type="SAM" id="MobiDB-lite"/>
    </source>
</evidence>
<sequence length="63" mass="7040">MADIVKLKDWKKAKAKSDKESAAANNRAAFGRTKVEKDSEKAAKAKSDRLLDAHKIDRDDKPE</sequence>
<evidence type="ECO:0000313" key="2">
    <source>
        <dbReference type="EMBL" id="OAN52806.1"/>
    </source>
</evidence>
<organism evidence="2 3">
    <name type="scientific">Magnetospirillum moscoviense</name>
    <dbReference type="NCBI Taxonomy" id="1437059"/>
    <lineage>
        <taxon>Bacteria</taxon>
        <taxon>Pseudomonadati</taxon>
        <taxon>Pseudomonadota</taxon>
        <taxon>Alphaproteobacteria</taxon>
        <taxon>Rhodospirillales</taxon>
        <taxon>Rhodospirillaceae</taxon>
        <taxon>Magnetospirillum</taxon>
    </lineage>
</organism>
<evidence type="ECO:0000313" key="3">
    <source>
        <dbReference type="Proteomes" id="UP000078543"/>
    </source>
</evidence>
<dbReference type="EMBL" id="LWQU01000128">
    <property type="protein sequence ID" value="OAN52806.1"/>
    <property type="molecule type" value="Genomic_DNA"/>
</dbReference>
<protein>
    <submittedName>
        <fullName evidence="2">Uncharacterized protein</fullName>
    </submittedName>
</protein>
<feature type="compositionally biased region" description="Basic and acidic residues" evidence="1">
    <location>
        <begin position="33"/>
        <end position="63"/>
    </location>
</feature>
<dbReference type="InterPro" id="IPR025227">
    <property type="entry name" value="DUF4169"/>
</dbReference>
<comment type="caution">
    <text evidence="2">The sequence shown here is derived from an EMBL/GenBank/DDBJ whole genome shotgun (WGS) entry which is preliminary data.</text>
</comment>
<feature type="compositionally biased region" description="Basic and acidic residues" evidence="1">
    <location>
        <begin position="1"/>
        <end position="21"/>
    </location>
</feature>
<keyword evidence="3" id="KW-1185">Reference proteome</keyword>
<gene>
    <name evidence="2" type="ORF">A6A05_10555</name>
</gene>
<name>A0A178MUW4_9PROT</name>
<accession>A0A178MUW4</accession>
<dbReference type="Pfam" id="PF13770">
    <property type="entry name" value="DUF4169"/>
    <property type="match status" value="1"/>
</dbReference>
<feature type="region of interest" description="Disordered" evidence="1">
    <location>
        <begin position="1"/>
        <end position="63"/>
    </location>
</feature>
<reference evidence="2 3" key="1">
    <citation type="submission" date="2016-04" db="EMBL/GenBank/DDBJ databases">
        <title>Draft genome sequence of freshwater magnetotactic bacteria Magnetospirillum marisnigri SP-1 and Magnetospirillum moscoviense BB-1.</title>
        <authorList>
            <person name="Koziaeva V."/>
            <person name="Dziuba M.V."/>
            <person name="Ivanov T.M."/>
            <person name="Kuznetsov B."/>
            <person name="Grouzdev D.S."/>
        </authorList>
    </citation>
    <scope>NUCLEOTIDE SEQUENCE [LARGE SCALE GENOMIC DNA]</scope>
    <source>
        <strain evidence="2 3">BB-1</strain>
    </source>
</reference>